<dbReference type="STRING" id="1036612.A0A1L9TSA1"/>
<organism evidence="2 3">
    <name type="scientific">Aspergillus sydowii CBS 593.65</name>
    <dbReference type="NCBI Taxonomy" id="1036612"/>
    <lineage>
        <taxon>Eukaryota</taxon>
        <taxon>Fungi</taxon>
        <taxon>Dikarya</taxon>
        <taxon>Ascomycota</taxon>
        <taxon>Pezizomycotina</taxon>
        <taxon>Eurotiomycetes</taxon>
        <taxon>Eurotiomycetidae</taxon>
        <taxon>Eurotiales</taxon>
        <taxon>Aspergillaceae</taxon>
        <taxon>Aspergillus</taxon>
        <taxon>Aspergillus subgen. Nidulantes</taxon>
    </lineage>
</organism>
<proteinExistence type="predicted"/>
<dbReference type="OrthoDB" id="5420368at2759"/>
<reference evidence="3" key="1">
    <citation type="journal article" date="2017" name="Genome Biol.">
        <title>Comparative genomics reveals high biological diversity and specific adaptations in the industrially and medically important fungal genus Aspergillus.</title>
        <authorList>
            <person name="de Vries R.P."/>
            <person name="Riley R."/>
            <person name="Wiebenga A."/>
            <person name="Aguilar-Osorio G."/>
            <person name="Amillis S."/>
            <person name="Uchima C.A."/>
            <person name="Anderluh G."/>
            <person name="Asadollahi M."/>
            <person name="Askin M."/>
            <person name="Barry K."/>
            <person name="Battaglia E."/>
            <person name="Bayram O."/>
            <person name="Benocci T."/>
            <person name="Braus-Stromeyer S.A."/>
            <person name="Caldana C."/>
            <person name="Canovas D."/>
            <person name="Cerqueira G.C."/>
            <person name="Chen F."/>
            <person name="Chen W."/>
            <person name="Choi C."/>
            <person name="Clum A."/>
            <person name="Dos Santos R.A."/>
            <person name="Damasio A.R."/>
            <person name="Diallinas G."/>
            <person name="Emri T."/>
            <person name="Fekete E."/>
            <person name="Flipphi M."/>
            <person name="Freyberg S."/>
            <person name="Gallo A."/>
            <person name="Gournas C."/>
            <person name="Habgood R."/>
            <person name="Hainaut M."/>
            <person name="Harispe M.L."/>
            <person name="Henrissat B."/>
            <person name="Hilden K.S."/>
            <person name="Hope R."/>
            <person name="Hossain A."/>
            <person name="Karabika E."/>
            <person name="Karaffa L."/>
            <person name="Karanyi Z."/>
            <person name="Krasevec N."/>
            <person name="Kuo A."/>
            <person name="Kusch H."/>
            <person name="LaButti K."/>
            <person name="Lagendijk E.L."/>
            <person name="Lapidus A."/>
            <person name="Levasseur A."/>
            <person name="Lindquist E."/>
            <person name="Lipzen A."/>
            <person name="Logrieco A.F."/>
            <person name="MacCabe A."/>
            <person name="Maekelae M.R."/>
            <person name="Malavazi I."/>
            <person name="Melin P."/>
            <person name="Meyer V."/>
            <person name="Mielnichuk N."/>
            <person name="Miskei M."/>
            <person name="Molnar A.P."/>
            <person name="Mule G."/>
            <person name="Ngan C.Y."/>
            <person name="Orejas M."/>
            <person name="Orosz E."/>
            <person name="Ouedraogo J.P."/>
            <person name="Overkamp K.M."/>
            <person name="Park H.-S."/>
            <person name="Perrone G."/>
            <person name="Piumi F."/>
            <person name="Punt P.J."/>
            <person name="Ram A.F."/>
            <person name="Ramon A."/>
            <person name="Rauscher S."/>
            <person name="Record E."/>
            <person name="Riano-Pachon D.M."/>
            <person name="Robert V."/>
            <person name="Roehrig J."/>
            <person name="Ruller R."/>
            <person name="Salamov A."/>
            <person name="Salih N.S."/>
            <person name="Samson R.A."/>
            <person name="Sandor E."/>
            <person name="Sanguinetti M."/>
            <person name="Schuetze T."/>
            <person name="Sepcic K."/>
            <person name="Shelest E."/>
            <person name="Sherlock G."/>
            <person name="Sophianopoulou V."/>
            <person name="Squina F.M."/>
            <person name="Sun H."/>
            <person name="Susca A."/>
            <person name="Todd R.B."/>
            <person name="Tsang A."/>
            <person name="Unkles S.E."/>
            <person name="van de Wiele N."/>
            <person name="van Rossen-Uffink D."/>
            <person name="Oliveira J.V."/>
            <person name="Vesth T.C."/>
            <person name="Visser J."/>
            <person name="Yu J.-H."/>
            <person name="Zhou M."/>
            <person name="Andersen M.R."/>
            <person name="Archer D.B."/>
            <person name="Baker S.E."/>
            <person name="Benoit I."/>
            <person name="Brakhage A.A."/>
            <person name="Braus G.H."/>
            <person name="Fischer R."/>
            <person name="Frisvad J.C."/>
            <person name="Goldman G.H."/>
            <person name="Houbraken J."/>
            <person name="Oakley B."/>
            <person name="Pocsi I."/>
            <person name="Scazzocchio C."/>
            <person name="Seiboth B."/>
            <person name="vanKuyk P.A."/>
            <person name="Wortman J."/>
            <person name="Dyer P.S."/>
            <person name="Grigoriev I.V."/>
        </authorList>
    </citation>
    <scope>NUCLEOTIDE SEQUENCE [LARGE SCALE GENOMIC DNA]</scope>
    <source>
        <strain evidence="3">CBS 593.65</strain>
    </source>
</reference>
<dbReference type="GeneID" id="63756260"/>
<dbReference type="VEuPathDB" id="FungiDB:ASPSYDRAFT_1167337"/>
<dbReference type="EMBL" id="KV878583">
    <property type="protein sequence ID" value="OJJ62258.1"/>
    <property type="molecule type" value="Genomic_DNA"/>
</dbReference>
<keyword evidence="3" id="KW-1185">Reference proteome</keyword>
<evidence type="ECO:0000313" key="2">
    <source>
        <dbReference type="EMBL" id="OJJ62258.1"/>
    </source>
</evidence>
<evidence type="ECO:0000256" key="1">
    <source>
        <dbReference type="SAM" id="MobiDB-lite"/>
    </source>
</evidence>
<sequence>MPMKWTPEKDQLLLLKILETHELKVNTNKVAEAWPEGDKPTARAITERLVRMRQIVRSTTSDKGTDGQFSIGSGAGSAKSTPRKPRTASATPSSAGSAKRRRVDDGKSTTALPLKAEIDTGSERDAEFELDADFDYLPADTPKKKLFDVPQFSAPATPGMKQVQDQALPPPGSSLGFVKGGEVVVDGSPVKRQSAARSRQATVKDGMVKYADLDSCARCNGLDT</sequence>
<feature type="compositionally biased region" description="Low complexity" evidence="1">
    <location>
        <begin position="87"/>
        <end position="97"/>
    </location>
</feature>
<dbReference type="AlphaFoldDB" id="A0A1L9TSA1"/>
<evidence type="ECO:0000313" key="3">
    <source>
        <dbReference type="Proteomes" id="UP000184356"/>
    </source>
</evidence>
<protein>
    <submittedName>
        <fullName evidence="2">Uncharacterized protein</fullName>
    </submittedName>
</protein>
<name>A0A1L9TSA1_9EURO</name>
<dbReference type="RefSeq" id="XP_040706064.1">
    <property type="nucleotide sequence ID" value="XM_040840187.1"/>
</dbReference>
<accession>A0A1L9TSA1</accession>
<gene>
    <name evidence="2" type="ORF">ASPSYDRAFT_1167337</name>
</gene>
<dbReference type="Proteomes" id="UP000184356">
    <property type="component" value="Unassembled WGS sequence"/>
</dbReference>
<feature type="compositionally biased region" description="Polar residues" evidence="1">
    <location>
        <begin position="56"/>
        <end position="71"/>
    </location>
</feature>
<feature type="region of interest" description="Disordered" evidence="1">
    <location>
        <begin position="56"/>
        <end position="120"/>
    </location>
</feature>